<proteinExistence type="predicted"/>
<reference evidence="2 3" key="1">
    <citation type="journal article" date="2006" name="Int. J. Syst. Evol. Microbiol.">
        <title>Haloterrigena longa sp. nov. and Haloterrigena limicola sp. nov., extremely halophilic archaea isolated from a salt lake.</title>
        <authorList>
            <person name="Cui H.L."/>
            <person name="Tohty D."/>
            <person name="Zhou P.J."/>
            <person name="Liu S.J."/>
        </authorList>
    </citation>
    <scope>NUCLEOTIDE SEQUENCE [LARGE SCALE GENOMIC DNA]</scope>
    <source>
        <strain evidence="2 3">ABH32</strain>
    </source>
</reference>
<evidence type="ECO:0000313" key="3">
    <source>
        <dbReference type="Proteomes" id="UP000663191"/>
    </source>
</evidence>
<accession>A0A8A2U781</accession>
<sequence length="690" mass="75934">MTIEFTEMAETVGLEIYDSIEHRRLQIETAGTVSDDAKEPDEFGFPVDSTCRLETDSITVTQLYSVTVHDETGRTEARFDASETARLENRTQFVGLSGPIKLYCRIDAPGTIDIGVTSITITTDRPTSIELGARSPHDQPVGTITTPPDIESMMHAVSALPSALQTTSPERTWPTLRGHPPLIELGDRLDIPDSVDEPTGNSTLTVPPDYASLYQAAPLAFFLGATIQPGTEPMLETPRFDYSLATGRPLEDEIATLLKRFFFLDCLTRTEGVFQYDLLERSALEDDLPFDLADTYDLSLPHRLERYLDVPFDLIEPHVPRWPLTAHVPSDPESATLLPFVVNELGIVREPRGRTSESVPQPDPSSGLVRSATTYRSPSPVAENARFVVPSVTDESVEHAWFGDGIPQQASKATIEAYRNQLDHDERSESIEILLVCNDARMIDEHDLLDGTYGNRSDLPFEIHSEFGIASDRLAELLADGGYDFFHYIGHAVEDGLRCSDGDLDVRTLESVDLGVFFLNACRSYEQGLALTRQGAFGGVSTYADVINENAVEAGETMARLLNRGFPLRGALEIARTNAGLGDQYLIVGDGSADIAQSDGGAPMLVEFEPRGEDQFDFAVQSYSTKEFKLGTATASTLDSVSDRHLTPGQTPVSRTKEGPLREYFTWTELPVLSDGTLRWNDGIGTRLLE</sequence>
<feature type="region of interest" description="Disordered" evidence="1">
    <location>
        <begin position="351"/>
        <end position="375"/>
    </location>
</feature>
<name>A0A8A2U781_9EURY</name>
<evidence type="ECO:0008006" key="4">
    <source>
        <dbReference type="Google" id="ProtNLM"/>
    </source>
</evidence>
<dbReference type="KEGG" id="hlo:J0X27_11625"/>
<evidence type="ECO:0000313" key="2">
    <source>
        <dbReference type="EMBL" id="QSW84105.1"/>
    </source>
</evidence>
<gene>
    <name evidence="2" type="ORF">J0X27_11625</name>
</gene>
<keyword evidence="3" id="KW-1185">Reference proteome</keyword>
<dbReference type="GeneID" id="63184403"/>
<dbReference type="OrthoDB" id="269729at2157"/>
<dbReference type="EMBL" id="CP071463">
    <property type="protein sequence ID" value="QSW84105.1"/>
    <property type="molecule type" value="Genomic_DNA"/>
</dbReference>
<evidence type="ECO:0000256" key="1">
    <source>
        <dbReference type="SAM" id="MobiDB-lite"/>
    </source>
</evidence>
<protein>
    <recommendedName>
        <fullName evidence="4">CHAT domain-containing protein</fullName>
    </recommendedName>
</protein>
<organism evidence="2 3">
    <name type="scientific">Natrinema longum</name>
    <dbReference type="NCBI Taxonomy" id="370324"/>
    <lineage>
        <taxon>Archaea</taxon>
        <taxon>Methanobacteriati</taxon>
        <taxon>Methanobacteriota</taxon>
        <taxon>Stenosarchaea group</taxon>
        <taxon>Halobacteria</taxon>
        <taxon>Halobacteriales</taxon>
        <taxon>Natrialbaceae</taxon>
        <taxon>Natrinema</taxon>
    </lineage>
</organism>
<dbReference type="RefSeq" id="WP_207269348.1">
    <property type="nucleotide sequence ID" value="NZ_CP071463.1"/>
</dbReference>
<dbReference type="Proteomes" id="UP000663191">
    <property type="component" value="Chromosome"/>
</dbReference>
<dbReference type="AlphaFoldDB" id="A0A8A2U781"/>